<keyword evidence="4 5" id="KW-0560">Oxidoreductase</keyword>
<gene>
    <name evidence="7" type="ORF">MW290_19370</name>
</gene>
<accession>A0ABY4SEW8</accession>
<dbReference type="PRINTS" id="PR00368">
    <property type="entry name" value="FADPNR"/>
</dbReference>
<comment type="catalytic activity">
    <reaction evidence="5">
        <text>2 reduced [2Fe-2S]-[ferredoxin] + NADP(+) + H(+) = 2 oxidized [2Fe-2S]-[ferredoxin] + NADPH</text>
        <dbReference type="Rhea" id="RHEA:20125"/>
        <dbReference type="Rhea" id="RHEA-COMP:10000"/>
        <dbReference type="Rhea" id="RHEA-COMP:10001"/>
        <dbReference type="ChEBI" id="CHEBI:15378"/>
        <dbReference type="ChEBI" id="CHEBI:33737"/>
        <dbReference type="ChEBI" id="CHEBI:33738"/>
        <dbReference type="ChEBI" id="CHEBI:57783"/>
        <dbReference type="ChEBI" id="CHEBI:58349"/>
        <dbReference type="EC" id="1.18.1.2"/>
    </reaction>
</comment>
<feature type="binding site" evidence="5">
    <location>
        <position position="290"/>
    </location>
    <ligand>
        <name>FAD</name>
        <dbReference type="ChEBI" id="CHEBI:57692"/>
    </ligand>
</feature>
<evidence type="ECO:0000313" key="8">
    <source>
        <dbReference type="Proteomes" id="UP001056201"/>
    </source>
</evidence>
<protein>
    <recommendedName>
        <fullName evidence="5">Ferredoxin--NADP reductase</fullName>
        <shortName evidence="5">FNR</shortName>
        <shortName evidence="5">Fd-NADP(+) reductase</shortName>
        <ecNumber evidence="5">1.18.1.2</ecNumber>
    </recommendedName>
</protein>
<dbReference type="InterPro" id="IPR022890">
    <property type="entry name" value="Fd--NADP_Rdtase_type_2"/>
</dbReference>
<evidence type="ECO:0000256" key="1">
    <source>
        <dbReference type="ARBA" id="ARBA00022630"/>
    </source>
</evidence>
<feature type="binding site" evidence="5">
    <location>
        <position position="331"/>
    </location>
    <ligand>
        <name>FAD</name>
        <dbReference type="ChEBI" id="CHEBI:57692"/>
    </ligand>
</feature>
<dbReference type="HAMAP" id="MF_01685">
    <property type="entry name" value="FENR2"/>
    <property type="match status" value="1"/>
</dbReference>
<dbReference type="EC" id="1.18.1.2" evidence="5"/>
<dbReference type="Pfam" id="PF07992">
    <property type="entry name" value="Pyr_redox_2"/>
    <property type="match status" value="1"/>
</dbReference>
<dbReference type="PANTHER" id="PTHR48105">
    <property type="entry name" value="THIOREDOXIN REDUCTASE 1-RELATED-RELATED"/>
    <property type="match status" value="1"/>
</dbReference>
<evidence type="ECO:0000256" key="2">
    <source>
        <dbReference type="ARBA" id="ARBA00022827"/>
    </source>
</evidence>
<evidence type="ECO:0000259" key="6">
    <source>
        <dbReference type="Pfam" id="PF07992"/>
    </source>
</evidence>
<feature type="binding site" evidence="5">
    <location>
        <position position="33"/>
    </location>
    <ligand>
        <name>FAD</name>
        <dbReference type="ChEBI" id="CHEBI:57692"/>
    </ligand>
</feature>
<feature type="binding site" evidence="5">
    <location>
        <position position="86"/>
    </location>
    <ligand>
        <name>FAD</name>
        <dbReference type="ChEBI" id="CHEBI:57692"/>
    </ligand>
</feature>
<evidence type="ECO:0000256" key="5">
    <source>
        <dbReference type="HAMAP-Rule" id="MF_01685"/>
    </source>
</evidence>
<comment type="caution">
    <text evidence="5">Lacks conserved residue(s) required for the propagation of feature annotation.</text>
</comment>
<keyword evidence="3 5" id="KW-0521">NADP</keyword>
<evidence type="ECO:0000313" key="7">
    <source>
        <dbReference type="EMBL" id="URI11125.1"/>
    </source>
</evidence>
<dbReference type="Gene3D" id="3.50.50.60">
    <property type="entry name" value="FAD/NAD(P)-binding domain"/>
    <property type="match status" value="2"/>
</dbReference>
<keyword evidence="8" id="KW-1185">Reference proteome</keyword>
<dbReference type="InterPro" id="IPR023753">
    <property type="entry name" value="FAD/NAD-binding_dom"/>
</dbReference>
<feature type="binding site" evidence="5">
    <location>
        <position position="41"/>
    </location>
    <ligand>
        <name>FAD</name>
        <dbReference type="ChEBI" id="CHEBI:57692"/>
    </ligand>
</feature>
<keyword evidence="1 5" id="KW-0285">Flavoprotein</keyword>
<dbReference type="EMBL" id="CP097636">
    <property type="protein sequence ID" value="URI11125.1"/>
    <property type="molecule type" value="Genomic_DNA"/>
</dbReference>
<dbReference type="RefSeq" id="WP_250199324.1">
    <property type="nucleotide sequence ID" value="NZ_CP097636.1"/>
</dbReference>
<comment type="cofactor">
    <cofactor evidence="5">
        <name>FAD</name>
        <dbReference type="ChEBI" id="CHEBI:57692"/>
    </cofactor>
    <text evidence="5">Binds 1 FAD per subunit.</text>
</comment>
<reference evidence="7" key="1">
    <citation type="submission" date="2022-05" db="EMBL/GenBank/DDBJ databases">
        <title>An RpoN-dependent PEP-CTERM gene is involved in floc formation of an Aquincola tertiaricarbonis strain.</title>
        <authorList>
            <person name="Qiu D."/>
            <person name="Xia M."/>
        </authorList>
    </citation>
    <scope>NUCLEOTIDE SEQUENCE</scope>
    <source>
        <strain evidence="7">RN12</strain>
    </source>
</reference>
<comment type="subunit">
    <text evidence="5">Homodimer.</text>
</comment>
<feature type="domain" description="FAD/NAD(P)-binding" evidence="6">
    <location>
        <begin position="5"/>
        <end position="293"/>
    </location>
</feature>
<keyword evidence="2 5" id="KW-0274">FAD</keyword>
<dbReference type="Proteomes" id="UP001056201">
    <property type="component" value="Chromosome 2"/>
</dbReference>
<comment type="similarity">
    <text evidence="5">Belongs to the ferredoxin--NADP reductase type 2 family.</text>
</comment>
<evidence type="ECO:0000256" key="3">
    <source>
        <dbReference type="ARBA" id="ARBA00022857"/>
    </source>
</evidence>
<dbReference type="PRINTS" id="PR00469">
    <property type="entry name" value="PNDRDTASEII"/>
</dbReference>
<feature type="binding site" evidence="5">
    <location>
        <position position="46"/>
    </location>
    <ligand>
        <name>FAD</name>
        <dbReference type="ChEBI" id="CHEBI:57692"/>
    </ligand>
</feature>
<proteinExistence type="inferred from homology"/>
<organism evidence="7 8">
    <name type="scientific">Aquincola tertiaricarbonis</name>
    <dbReference type="NCBI Taxonomy" id="391953"/>
    <lineage>
        <taxon>Bacteria</taxon>
        <taxon>Pseudomonadati</taxon>
        <taxon>Pseudomonadota</taxon>
        <taxon>Betaproteobacteria</taxon>
        <taxon>Burkholderiales</taxon>
        <taxon>Sphaerotilaceae</taxon>
        <taxon>Aquincola</taxon>
    </lineage>
</organism>
<feature type="binding site" evidence="5">
    <location>
        <position position="121"/>
    </location>
    <ligand>
        <name>FAD</name>
        <dbReference type="ChEBI" id="CHEBI:57692"/>
    </ligand>
</feature>
<dbReference type="SUPFAM" id="SSF51905">
    <property type="entry name" value="FAD/NAD(P)-binding domain"/>
    <property type="match status" value="1"/>
</dbReference>
<dbReference type="InterPro" id="IPR036188">
    <property type="entry name" value="FAD/NAD-bd_sf"/>
</dbReference>
<sequence>MIETDALIVGAGPVGLFQVFELGLLEIGAHVVDSLPQPGGQCIELYPDKPIYDIPGLPATSGRELVDRLLQQIAPFQAPLHLDQEVSLLQRRPDGRFDVATRRGLQFIAKTVFIAGGVGAFQPKPLRVEGLAAFEGTQLHYRVDDPARFAGRHVVVVGGGDSALQWANHLAETGPQAAASVTLLHRRDAFQAEPAAIDRMRALCEAQRLQFAAGQVSGIEVTDGRLTAIKVLGGDGVTRVMPLDELLVFFGLSPRLGPIADWGLALERKQLVVDTEKFETSEPGIFAVGDVVTYPGKKKLILCGFHEATLAAFGAVRHVFPDKAVHLQYTTTSPRLHQLLGVETPGHDDEH</sequence>
<name>A0ABY4SEW8_AQUTE</name>
<evidence type="ECO:0000256" key="4">
    <source>
        <dbReference type="ARBA" id="ARBA00023002"/>
    </source>
</evidence>
<dbReference type="InterPro" id="IPR050097">
    <property type="entry name" value="Ferredoxin-NADP_redctase_2"/>
</dbReference>